<reference evidence="1" key="1">
    <citation type="submission" date="2011-11" db="EMBL/GenBank/DDBJ databases">
        <title>The Genome Sequence of Fusarium oxysporum PHW808.</title>
        <authorList>
            <consortium name="The Broad Institute Genome Sequencing Platform"/>
            <person name="Ma L.-J."/>
            <person name="Gale L.R."/>
            <person name="Schwartz D.C."/>
            <person name="Zhou S."/>
            <person name="Corby-Kistler H."/>
            <person name="Young S.K."/>
            <person name="Zeng Q."/>
            <person name="Gargeya S."/>
            <person name="Fitzgerald M."/>
            <person name="Haas B."/>
            <person name="Abouelleil A."/>
            <person name="Alvarado L."/>
            <person name="Arachchi H.M."/>
            <person name="Berlin A."/>
            <person name="Brown A."/>
            <person name="Chapman S.B."/>
            <person name="Chen Z."/>
            <person name="Dunbar C."/>
            <person name="Freedman E."/>
            <person name="Gearin G."/>
            <person name="Goldberg J."/>
            <person name="Griggs A."/>
            <person name="Gujja S."/>
            <person name="Heiman D."/>
            <person name="Howarth C."/>
            <person name="Larson L."/>
            <person name="Lui A."/>
            <person name="MacDonald P.J.P."/>
            <person name="Montmayeur A."/>
            <person name="Murphy C."/>
            <person name="Neiman D."/>
            <person name="Pearson M."/>
            <person name="Priest M."/>
            <person name="Roberts A."/>
            <person name="Saif S."/>
            <person name="Shea T."/>
            <person name="Shenoy N."/>
            <person name="Sisk P."/>
            <person name="Stolte C."/>
            <person name="Sykes S."/>
            <person name="Wortman J."/>
            <person name="Nusbaum C."/>
            <person name="Birren B."/>
        </authorList>
    </citation>
    <scope>NUCLEOTIDE SEQUENCE [LARGE SCALE GENOMIC DNA]</scope>
    <source>
        <strain evidence="1">54008</strain>
    </source>
</reference>
<dbReference type="Proteomes" id="UP000030676">
    <property type="component" value="Unassembled WGS sequence"/>
</dbReference>
<reference evidence="1" key="2">
    <citation type="submission" date="2012-05" db="EMBL/GenBank/DDBJ databases">
        <title>The Genome Annotation of Fusarium oxysporum PHW808.</title>
        <authorList>
            <consortium name="The Broad Institute Genomics Platform"/>
            <person name="Ma L.-J."/>
            <person name="Corby-Kistler H."/>
            <person name="Broz K."/>
            <person name="Gale L.R."/>
            <person name="Jonkers W."/>
            <person name="O'Donnell K."/>
            <person name="Ploetz R."/>
            <person name="Steinberg C."/>
            <person name="Schwartz D.C."/>
            <person name="VanEtten H."/>
            <person name="Zhou S."/>
            <person name="Young S.K."/>
            <person name="Zeng Q."/>
            <person name="Gargeya S."/>
            <person name="Fitzgerald M."/>
            <person name="Abouelleil A."/>
            <person name="Alvarado L."/>
            <person name="Chapman S.B."/>
            <person name="Gainer-Dewar J."/>
            <person name="Goldberg J."/>
            <person name="Griggs A."/>
            <person name="Gujja S."/>
            <person name="Hansen M."/>
            <person name="Howarth C."/>
            <person name="Imamovic A."/>
            <person name="Ireland A."/>
            <person name="Larimer J."/>
            <person name="McCowan C."/>
            <person name="Murphy C."/>
            <person name="Pearson M."/>
            <person name="Poon T.W."/>
            <person name="Priest M."/>
            <person name="Roberts A."/>
            <person name="Saif S."/>
            <person name="Shea T."/>
            <person name="Sykes S."/>
            <person name="Wortman J."/>
            <person name="Nusbaum C."/>
            <person name="Birren B."/>
        </authorList>
    </citation>
    <scope>NUCLEOTIDE SEQUENCE</scope>
    <source>
        <strain evidence="1">54008</strain>
    </source>
</reference>
<sequence length="129" mass="14466">MFQEAYSGSALHMTQRSASTALSFIEMANGSTPSSTINSISSPPRGIPPPCRDVFCSRSIVRITRMFIARPIRLALRLFSLRSAEIRMRLGFLSLRRPTPRLMVTMRHWRVVGSVRVSKTSLVELPLSC</sequence>
<dbReference type="AlphaFoldDB" id="X0HW68"/>
<accession>X0HW68</accession>
<organism evidence="1">
    <name type="scientific">Fusarium oxysporum f. sp. conglutinans race 2 54008</name>
    <dbReference type="NCBI Taxonomy" id="1089457"/>
    <lineage>
        <taxon>Eukaryota</taxon>
        <taxon>Fungi</taxon>
        <taxon>Dikarya</taxon>
        <taxon>Ascomycota</taxon>
        <taxon>Pezizomycotina</taxon>
        <taxon>Sordariomycetes</taxon>
        <taxon>Hypocreomycetidae</taxon>
        <taxon>Hypocreales</taxon>
        <taxon>Nectriaceae</taxon>
        <taxon>Fusarium</taxon>
        <taxon>Fusarium oxysporum species complex</taxon>
    </lineage>
</organism>
<dbReference type="EMBL" id="JH659158">
    <property type="protein sequence ID" value="EXL65384.1"/>
    <property type="molecule type" value="Genomic_DNA"/>
</dbReference>
<gene>
    <name evidence="1" type="ORF">FOPG_18389</name>
</gene>
<evidence type="ECO:0000313" key="1">
    <source>
        <dbReference type="EMBL" id="EXL65384.1"/>
    </source>
</evidence>
<dbReference type="HOGENOM" id="CLU_1948922_0_0_1"/>
<name>X0HW68_FUSOX</name>
<protein>
    <submittedName>
        <fullName evidence="1">Uncharacterized protein</fullName>
    </submittedName>
</protein>
<proteinExistence type="predicted"/>